<reference evidence="8" key="3">
    <citation type="journal article" name="MicrobiologyOpen">
        <title>Whole-genome comparison between the type strain of Halobacterium salinarum (DSM 3754(T)) and the laboratory strains R1 and NRC-1.</title>
        <authorList>
            <person name="Pfeiffer F."/>
            <person name="Losensky G."/>
            <person name="Marchfelder A."/>
            <person name="Habermann B."/>
            <person name="Dyall-Smith M."/>
        </authorList>
    </citation>
    <scope>NUCLEOTIDE SEQUENCE</scope>
    <source>
        <strain evidence="8">91-R6</strain>
    </source>
</reference>
<dbReference type="InterPro" id="IPR027417">
    <property type="entry name" value="P-loop_NTPase"/>
</dbReference>
<evidence type="ECO:0000313" key="10">
    <source>
        <dbReference type="Proteomes" id="UP000296216"/>
    </source>
</evidence>
<dbReference type="AlphaFoldDB" id="A0A4D6GVA2"/>
<dbReference type="GO" id="GO:0043139">
    <property type="term" value="F:5'-3' DNA helicase activity"/>
    <property type="evidence" value="ECO:0007669"/>
    <property type="project" value="TreeGrafter"/>
</dbReference>
<dbReference type="Gene3D" id="3.40.50.300">
    <property type="entry name" value="P-loop containing nucleotide triphosphate hydrolases"/>
    <property type="match status" value="2"/>
</dbReference>
<evidence type="ECO:0000313" key="11">
    <source>
        <dbReference type="Proteomes" id="UP000323075"/>
    </source>
</evidence>
<sequence>MPDGDAPDVTPLYEAWSLHGADRYATGDLRARSRYLGLEHDDLRACLTQAADVVDVPAEDGRGTVVPLHAPDTPEPTDEYVVWDPDSDAVGYFDESFGISGAHSRVPLDDVVATAIAHRVRFWPPARAPGGDTDPDGPLAAATVPDGVPPTDPIAGRDRRAFFDTLRDTVRGERAAERDQTRDAHADADLGRLVDEHAVDGPFVLVSTTAHSDRPADVRVQYAPADGAPADIDLVAAFDLYPDNRVLVDAFHDALPLPARVASVDGPLVTLQPTWERVTDPEGVAATLADADSFWLRGLLNPVPYTRRLDAIDAVWETPAKRRLLTGQRPLSFSRPPNHRRADLALDDHQQRALAWAVAADDVACIHGPPGTGKTRTLAAVVAESVARGERVLVTAHSNQAVDTLLVGDSTLDAADDGSLHGVLGDDPTVDIARHGRHSRNRVVDDHYRQRGVDAADVVAATTNGAATFDQNAFDLAVVDEATQASRAATAIAVNAADTLVLAGDHRQLPPYGVREGGAGEMRPSLFETLIDRYGDDVAVLLARQYRMHDAIAGFPNEAFYGGRLETAAVAADRAVDGLPPVAVVDVAGQERRDERGASVRNAAEASVVADRVDTIRRAGVEPGDLGVIAAYSDHVSAIRGVLADRGLDRPALTVDTVDSFQGGERDAVVVSFARSNDAHDAGFLEHPAAGPRRLNVALTRARRHLSLVGDWATLTDPASHRSPAASCADVYADLYDTLADHADARLFSRR</sequence>
<dbReference type="InterPro" id="IPR041679">
    <property type="entry name" value="DNA2/NAM7-like_C"/>
</dbReference>
<feature type="domain" description="DNA2/NAM7 helicase helicase" evidence="6">
    <location>
        <begin position="346"/>
        <end position="439"/>
    </location>
</feature>
<evidence type="ECO:0000313" key="9">
    <source>
        <dbReference type="EMBL" id="TYO82052.1"/>
    </source>
</evidence>
<dbReference type="Pfam" id="PF13086">
    <property type="entry name" value="AAA_11"/>
    <property type="match status" value="2"/>
</dbReference>
<dbReference type="InterPro" id="IPR047187">
    <property type="entry name" value="SF1_C_Upf1"/>
</dbReference>
<protein>
    <submittedName>
        <fullName evidence="8">Helicase-like protein</fullName>
    </submittedName>
    <submittedName>
        <fullName evidence="9">Superfamily I DNA and/or RNA helicase</fullName>
    </submittedName>
</protein>
<dbReference type="CDD" id="cd18808">
    <property type="entry name" value="SF1_C_Upf1"/>
    <property type="match status" value="1"/>
</dbReference>
<feature type="domain" description="DNA2/NAM7 helicase-like C-terminal" evidence="7">
    <location>
        <begin position="524"/>
        <end position="711"/>
    </location>
</feature>
<proteinExistence type="inferred from homology"/>
<evidence type="ECO:0000313" key="8">
    <source>
        <dbReference type="EMBL" id="QCC45794.1"/>
    </source>
</evidence>
<feature type="domain" description="DNA2/NAM7 helicase helicase" evidence="6">
    <location>
        <begin position="444"/>
        <end position="511"/>
    </location>
</feature>
<reference evidence="8 10" key="1">
    <citation type="journal article" date="2019" name="Microbiol. Resour. Announc.">
        <title>The Genome Sequence of the Halobacterium salinarum Type Strain Is Closely Related to That of Laboratory Strains NRC-1 and R1.</title>
        <authorList>
            <person name="Pfeiffer F."/>
            <person name="Marchfelder A."/>
            <person name="Habermann B."/>
            <person name="Dyall-Smith M.L."/>
        </authorList>
    </citation>
    <scope>NUCLEOTIDE SEQUENCE [LARGE SCALE GENOMIC DNA]</scope>
    <source>
        <strain evidence="8">91-R6</strain>
        <strain evidence="10">ATCC 33171 / DSM 3754 / JCM 8978 / NBRC 102687 / NCIMB 764 / 91-R6</strain>
    </source>
</reference>
<keyword evidence="4 8" id="KW-0347">Helicase</keyword>
<evidence type="ECO:0000256" key="5">
    <source>
        <dbReference type="ARBA" id="ARBA00022840"/>
    </source>
</evidence>
<comment type="similarity">
    <text evidence="1">Belongs to the DNA2/NAM7 helicase family.</text>
</comment>
<dbReference type="Pfam" id="PF13087">
    <property type="entry name" value="AAA_12"/>
    <property type="match status" value="1"/>
</dbReference>
<gene>
    <name evidence="9" type="ORF">APQ99_00569</name>
    <name evidence="8" type="ORF">HBSAL_10755</name>
</gene>
<evidence type="ECO:0000256" key="1">
    <source>
        <dbReference type="ARBA" id="ARBA00007913"/>
    </source>
</evidence>
<evidence type="ECO:0000256" key="4">
    <source>
        <dbReference type="ARBA" id="ARBA00022806"/>
    </source>
</evidence>
<accession>A0A4D6GVA2</accession>
<dbReference type="FunFam" id="3.40.50.300:FF:004604">
    <property type="entry name" value="Superfamily I DNA and/or RNA helicase"/>
    <property type="match status" value="1"/>
</dbReference>
<keyword evidence="2" id="KW-0547">Nucleotide-binding</keyword>
<evidence type="ECO:0000259" key="6">
    <source>
        <dbReference type="Pfam" id="PF13086"/>
    </source>
</evidence>
<dbReference type="InterPro" id="IPR041677">
    <property type="entry name" value="DNA2/NAM7_AAA_11"/>
</dbReference>
<dbReference type="Proteomes" id="UP000323075">
    <property type="component" value="Unassembled WGS sequence"/>
</dbReference>
<dbReference type="PANTHER" id="PTHR43788">
    <property type="entry name" value="DNA2/NAM7 HELICASE FAMILY MEMBER"/>
    <property type="match status" value="1"/>
</dbReference>
<dbReference type="PANTHER" id="PTHR43788:SF8">
    <property type="entry name" value="DNA-BINDING PROTEIN SMUBP-2"/>
    <property type="match status" value="1"/>
</dbReference>
<dbReference type="Proteomes" id="UP000296216">
    <property type="component" value="Chromosome"/>
</dbReference>
<dbReference type="GO" id="GO:0005524">
    <property type="term" value="F:ATP binding"/>
    <property type="evidence" value="ECO:0007669"/>
    <property type="project" value="UniProtKB-KW"/>
</dbReference>
<evidence type="ECO:0000256" key="2">
    <source>
        <dbReference type="ARBA" id="ARBA00022741"/>
    </source>
</evidence>
<evidence type="ECO:0000256" key="3">
    <source>
        <dbReference type="ARBA" id="ARBA00022801"/>
    </source>
</evidence>
<organism evidence="8 10">
    <name type="scientific">Halobacterium salinarum (strain ATCC 33171 / DSM 3754 / JCM 8978 / NBRC 102687 / NCIMB 764 / 91-R6)</name>
    <dbReference type="NCBI Taxonomy" id="2597657"/>
    <lineage>
        <taxon>Archaea</taxon>
        <taxon>Methanobacteriati</taxon>
        <taxon>Methanobacteriota</taxon>
        <taxon>Stenosarchaea group</taxon>
        <taxon>Halobacteria</taxon>
        <taxon>Halobacteriales</taxon>
        <taxon>Halobacteriaceae</taxon>
        <taxon>Halobacterium</taxon>
    </lineage>
</organism>
<evidence type="ECO:0000259" key="7">
    <source>
        <dbReference type="Pfam" id="PF13087"/>
    </source>
</evidence>
<dbReference type="GeneID" id="39855983"/>
<keyword evidence="5" id="KW-0067">ATP-binding</keyword>
<keyword evidence="3" id="KW-0378">Hydrolase</keyword>
<dbReference type="SUPFAM" id="SSF52540">
    <property type="entry name" value="P-loop containing nucleoside triphosphate hydrolases"/>
    <property type="match status" value="1"/>
</dbReference>
<dbReference type="EMBL" id="VRYN01000001">
    <property type="protein sequence ID" value="TYO82052.1"/>
    <property type="molecule type" value="Genomic_DNA"/>
</dbReference>
<dbReference type="RefSeq" id="WP_136361554.1">
    <property type="nucleotide sequence ID" value="NZ_VRYN01000001.1"/>
</dbReference>
<reference evidence="9 11" key="2">
    <citation type="submission" date="2019-07" db="EMBL/GenBank/DDBJ databases">
        <title>Genomic Encyclopedia of Archaeal and Bacterial Type Strains, Phase II (KMG-II): from individual species to whole genera.</title>
        <authorList>
            <person name="Goeker M."/>
        </authorList>
    </citation>
    <scope>NUCLEOTIDE SEQUENCE [LARGE SCALE GENOMIC DNA]</scope>
    <source>
        <strain evidence="9 11">DSM 3754</strain>
    </source>
</reference>
<dbReference type="EMBL" id="CP038631">
    <property type="protein sequence ID" value="QCC45794.1"/>
    <property type="molecule type" value="Genomic_DNA"/>
</dbReference>
<dbReference type="GO" id="GO:0016787">
    <property type="term" value="F:hydrolase activity"/>
    <property type="evidence" value="ECO:0007669"/>
    <property type="project" value="UniProtKB-KW"/>
</dbReference>
<dbReference type="InterPro" id="IPR050534">
    <property type="entry name" value="Coronavir_polyprotein_1ab"/>
</dbReference>
<name>A0A4D6GVA2_HALS9</name>